<evidence type="ECO:0000313" key="4">
    <source>
        <dbReference type="EMBL" id="MDC8758671.1"/>
    </source>
</evidence>
<comment type="caution">
    <text evidence="2">Lacks conserved residue(s) required for the propagation of feature annotation.</text>
</comment>
<sequence length="363" mass="40303">MKEFHPYQRCMVMAGGGFRFPYYLGMYAAAVDSGNPPDLLLASCGGSIAAAVIQALPDDAQRKAWVSSPAMYDFLRGLQSTPKAAIGRSFVEALKRRLKKGRTELIPDLFGDYFFDIPAQLPLPPRRGDGGVAVAIVGGKILFEPEDVGQLRAGRKLFAETVFGDARSAALLAGMHSPLSTPEWGDNAIAPRLLTDTTMPIGDAVRISISDMYYFRCHSRDGEHYMGGVIDLFPIELAQRMAREVVIEMKAPFSQNAAIPALRAVLGIDGNQRLRHIHGQRADVWIDSSDVEQVLRTSGMQQKLCWRENRIRLVMPADYQRFVAHVEAQWQYGYGRAREAFARAAAKEKPRMRLATKYNRAAP</sequence>
<evidence type="ECO:0000256" key="1">
    <source>
        <dbReference type="ARBA" id="ARBA00023098"/>
    </source>
</evidence>
<keyword evidence="1" id="KW-0443">Lipid metabolism</keyword>
<comment type="caution">
    <text evidence="4">The sequence shown here is derived from an EMBL/GenBank/DDBJ whole genome shotgun (WGS) entry which is preliminary data.</text>
</comment>
<reference evidence="4 5" key="1">
    <citation type="submission" date="2022-10" db="EMBL/GenBank/DDBJ databases">
        <title>Janthinobacterium sp. hw3 Genome sequencing.</title>
        <authorList>
            <person name="Park S."/>
        </authorList>
    </citation>
    <scope>NUCLEOTIDE SEQUENCE [LARGE SCALE GENOMIC DNA]</scope>
    <source>
        <strain evidence="5">hw3</strain>
    </source>
</reference>
<dbReference type="Proteomes" id="UP001221208">
    <property type="component" value="Unassembled WGS sequence"/>
</dbReference>
<protein>
    <submittedName>
        <fullName evidence="4">Patatin-like phospholipase family protein</fullName>
    </submittedName>
</protein>
<evidence type="ECO:0000256" key="2">
    <source>
        <dbReference type="PROSITE-ProRule" id="PRU01161"/>
    </source>
</evidence>
<dbReference type="PROSITE" id="PS51635">
    <property type="entry name" value="PNPLA"/>
    <property type="match status" value="1"/>
</dbReference>
<feature type="domain" description="PNPLA" evidence="3">
    <location>
        <begin position="11"/>
        <end position="239"/>
    </location>
</feature>
<evidence type="ECO:0000259" key="3">
    <source>
        <dbReference type="PROSITE" id="PS51635"/>
    </source>
</evidence>
<dbReference type="EMBL" id="JAQQXR010000005">
    <property type="protein sequence ID" value="MDC8758671.1"/>
    <property type="molecule type" value="Genomic_DNA"/>
</dbReference>
<evidence type="ECO:0000313" key="5">
    <source>
        <dbReference type="Proteomes" id="UP001221208"/>
    </source>
</evidence>
<dbReference type="RefSeq" id="WP_273671395.1">
    <property type="nucleotide sequence ID" value="NZ_JAQQXR010000005.1"/>
</dbReference>
<dbReference type="InterPro" id="IPR002641">
    <property type="entry name" value="PNPLA_dom"/>
</dbReference>
<name>A0ABT5K103_9BURK</name>
<dbReference type="Pfam" id="PF01734">
    <property type="entry name" value="Patatin"/>
    <property type="match status" value="1"/>
</dbReference>
<dbReference type="SUPFAM" id="SSF52151">
    <property type="entry name" value="FabD/lysophospholipase-like"/>
    <property type="match status" value="1"/>
</dbReference>
<dbReference type="InterPro" id="IPR016035">
    <property type="entry name" value="Acyl_Trfase/lysoPLipase"/>
</dbReference>
<proteinExistence type="predicted"/>
<accession>A0ABT5K103</accession>
<gene>
    <name evidence="4" type="ORF">OIK44_13895</name>
</gene>
<organism evidence="4 5">
    <name type="scientific">Janthinobacterium fluminis</name>
    <dbReference type="NCBI Taxonomy" id="2987524"/>
    <lineage>
        <taxon>Bacteria</taxon>
        <taxon>Pseudomonadati</taxon>
        <taxon>Pseudomonadota</taxon>
        <taxon>Betaproteobacteria</taxon>
        <taxon>Burkholderiales</taxon>
        <taxon>Oxalobacteraceae</taxon>
        <taxon>Janthinobacterium</taxon>
    </lineage>
</organism>
<keyword evidence="5" id="KW-1185">Reference proteome</keyword>